<dbReference type="EMBL" id="JAGSPK010000004">
    <property type="protein sequence ID" value="MBR7793343.1"/>
    <property type="molecule type" value="Genomic_DNA"/>
</dbReference>
<keyword evidence="3" id="KW-1185">Reference proteome</keyword>
<evidence type="ECO:0000313" key="2">
    <source>
        <dbReference type="EMBL" id="MBR7793343.1"/>
    </source>
</evidence>
<protein>
    <submittedName>
        <fullName evidence="2">Uncharacterized protein</fullName>
    </submittedName>
</protein>
<feature type="region of interest" description="Disordered" evidence="1">
    <location>
        <begin position="1"/>
        <end position="55"/>
    </location>
</feature>
<name>A0ABS5H3M3_9BURK</name>
<evidence type="ECO:0000313" key="3">
    <source>
        <dbReference type="Proteomes" id="UP000682982"/>
    </source>
</evidence>
<dbReference type="RefSeq" id="WP_212679335.1">
    <property type="nucleotide sequence ID" value="NZ_JAGSPK010000004.1"/>
</dbReference>
<proteinExistence type="predicted"/>
<sequence>MSSSATMQQAKTEAAQPAQRQQSKASAVQSELSDLRPQATAQRQLQDTANNSPQSHQLNTFQQMAQNSARSTQLKAMSAMMNAPAVQRVERTTSIYNRNLPSNVVYRKGMEIVDSTSPEAYVHISRNATGAEPTVNIQEQPAFFNGLNEGNKRSHINEAGVGAHVNLDQYTVANNGHITLEGRYAYVMSELANGFPDLGAIKTGAPVADDFTNLNFGSYAAHGNTQVSQRDIFTYISDYAEQAEEILNGREMDDELKGEAQTQITAVQTETNNFADHLISNSPLHEIGDDDFVHYGGAEWNPLFPVDFVNHPDGEPGN</sequence>
<evidence type="ECO:0000256" key="1">
    <source>
        <dbReference type="SAM" id="MobiDB-lite"/>
    </source>
</evidence>
<feature type="compositionally biased region" description="Polar residues" evidence="1">
    <location>
        <begin position="1"/>
        <end position="11"/>
    </location>
</feature>
<reference evidence="2 3" key="1">
    <citation type="submission" date="2021-04" db="EMBL/GenBank/DDBJ databases">
        <title>novel species isolated from subtropical streams in China.</title>
        <authorList>
            <person name="Lu H."/>
        </authorList>
    </citation>
    <scope>NUCLEOTIDE SEQUENCE [LARGE SCALE GENOMIC DNA]</scope>
    <source>
        <strain evidence="2 3">FT147W</strain>
    </source>
</reference>
<accession>A0ABS5H3M3</accession>
<dbReference type="Proteomes" id="UP000682982">
    <property type="component" value="Unassembled WGS sequence"/>
</dbReference>
<feature type="compositionally biased region" description="Polar residues" evidence="1">
    <location>
        <begin position="18"/>
        <end position="32"/>
    </location>
</feature>
<organism evidence="2 3">
    <name type="scientific">Undibacterium rivi</name>
    <dbReference type="NCBI Taxonomy" id="2828729"/>
    <lineage>
        <taxon>Bacteria</taxon>
        <taxon>Pseudomonadati</taxon>
        <taxon>Pseudomonadota</taxon>
        <taxon>Betaproteobacteria</taxon>
        <taxon>Burkholderiales</taxon>
        <taxon>Oxalobacteraceae</taxon>
        <taxon>Undibacterium</taxon>
    </lineage>
</organism>
<feature type="compositionally biased region" description="Polar residues" evidence="1">
    <location>
        <begin position="39"/>
        <end position="55"/>
    </location>
</feature>
<comment type="caution">
    <text evidence="2">The sequence shown here is derived from an EMBL/GenBank/DDBJ whole genome shotgun (WGS) entry which is preliminary data.</text>
</comment>
<gene>
    <name evidence="2" type="ORF">KDM87_12105</name>
</gene>